<dbReference type="InterPro" id="IPR001387">
    <property type="entry name" value="Cro/C1-type_HTH"/>
</dbReference>
<comment type="caution">
    <text evidence="7">The sequence shown here is derived from an EMBL/GenBank/DDBJ whole genome shotgun (WGS) entry which is preliminary data.</text>
</comment>
<dbReference type="InterPro" id="IPR036388">
    <property type="entry name" value="WH-like_DNA-bd_sf"/>
</dbReference>
<sequence>MGQWVFPHEAELRAWLSRKTLSGFEIDDVVQETYAILAGMESVDHIRNPRTYMFEVAKSVVLRALRRSRIVTFDALAEMADGMQLPAEEPSPEQIVADRQELGRVAALIAALPPKCREAFTLRKVHGLSQKEVARKLGVSENTIEKHVGKALAILTHKVGHGGTERFESSSQRDSANVPSSQRSAGERRGH</sequence>
<dbReference type="InterPro" id="IPR007627">
    <property type="entry name" value="RNA_pol_sigma70_r2"/>
</dbReference>
<dbReference type="InterPro" id="IPR013324">
    <property type="entry name" value="RNA_pol_sigma_r3/r4-like"/>
</dbReference>
<evidence type="ECO:0000256" key="2">
    <source>
        <dbReference type="ARBA" id="ARBA00023015"/>
    </source>
</evidence>
<dbReference type="Proteomes" id="UP001596152">
    <property type="component" value="Unassembled WGS sequence"/>
</dbReference>
<dbReference type="Gene3D" id="1.10.1740.10">
    <property type="match status" value="1"/>
</dbReference>
<dbReference type="PANTHER" id="PTHR43133:SF63">
    <property type="entry name" value="RNA POLYMERASE SIGMA FACTOR FECI-RELATED"/>
    <property type="match status" value="1"/>
</dbReference>
<dbReference type="SUPFAM" id="SSF88659">
    <property type="entry name" value="Sigma3 and sigma4 domains of RNA polymerase sigma factors"/>
    <property type="match status" value="1"/>
</dbReference>
<dbReference type="Pfam" id="PF04542">
    <property type="entry name" value="Sigma70_r2"/>
    <property type="match status" value="1"/>
</dbReference>
<dbReference type="InterPro" id="IPR013249">
    <property type="entry name" value="RNA_pol_sigma70_r4_t2"/>
</dbReference>
<dbReference type="CDD" id="cd06171">
    <property type="entry name" value="Sigma70_r4"/>
    <property type="match status" value="1"/>
</dbReference>
<evidence type="ECO:0000256" key="5">
    <source>
        <dbReference type="SAM" id="MobiDB-lite"/>
    </source>
</evidence>
<feature type="domain" description="HTH cro/C1-type" evidence="6">
    <location>
        <begin position="122"/>
        <end position="144"/>
    </location>
</feature>
<evidence type="ECO:0000259" key="6">
    <source>
        <dbReference type="PROSITE" id="PS50943"/>
    </source>
</evidence>
<evidence type="ECO:0000256" key="1">
    <source>
        <dbReference type="ARBA" id="ARBA00010641"/>
    </source>
</evidence>
<proteinExistence type="inferred from homology"/>
<comment type="similarity">
    <text evidence="1">Belongs to the sigma-70 factor family. ECF subfamily.</text>
</comment>
<evidence type="ECO:0000256" key="4">
    <source>
        <dbReference type="ARBA" id="ARBA00023163"/>
    </source>
</evidence>
<dbReference type="PANTHER" id="PTHR43133">
    <property type="entry name" value="RNA POLYMERASE ECF-TYPE SIGMA FACTO"/>
    <property type="match status" value="1"/>
</dbReference>
<evidence type="ECO:0000313" key="8">
    <source>
        <dbReference type="Proteomes" id="UP001596152"/>
    </source>
</evidence>
<keyword evidence="8" id="KW-1185">Reference proteome</keyword>
<reference evidence="8" key="1">
    <citation type="journal article" date="2019" name="Int. J. Syst. Evol. Microbiol.">
        <title>The Global Catalogue of Microorganisms (GCM) 10K type strain sequencing project: providing services to taxonomists for standard genome sequencing and annotation.</title>
        <authorList>
            <consortium name="The Broad Institute Genomics Platform"/>
            <consortium name="The Broad Institute Genome Sequencing Center for Infectious Disease"/>
            <person name="Wu L."/>
            <person name="Ma J."/>
        </authorList>
    </citation>
    <scope>NUCLEOTIDE SEQUENCE [LARGE SCALE GENOMIC DNA]</scope>
    <source>
        <strain evidence="8">JCM 12125</strain>
    </source>
</reference>
<dbReference type="Pfam" id="PF08281">
    <property type="entry name" value="Sigma70_r4_2"/>
    <property type="match status" value="1"/>
</dbReference>
<evidence type="ECO:0000313" key="7">
    <source>
        <dbReference type="EMBL" id="MFC5343395.1"/>
    </source>
</evidence>
<dbReference type="SUPFAM" id="SSF88946">
    <property type="entry name" value="Sigma2 domain of RNA polymerase sigma factors"/>
    <property type="match status" value="1"/>
</dbReference>
<dbReference type="EMBL" id="JBHSLF010000013">
    <property type="protein sequence ID" value="MFC5343395.1"/>
    <property type="molecule type" value="Genomic_DNA"/>
</dbReference>
<dbReference type="Gene3D" id="1.10.10.10">
    <property type="entry name" value="Winged helix-like DNA-binding domain superfamily/Winged helix DNA-binding domain"/>
    <property type="match status" value="1"/>
</dbReference>
<keyword evidence="2" id="KW-0805">Transcription regulation</keyword>
<keyword evidence="3" id="KW-0731">Sigma factor</keyword>
<feature type="region of interest" description="Disordered" evidence="5">
    <location>
        <begin position="162"/>
        <end position="191"/>
    </location>
</feature>
<dbReference type="InterPro" id="IPR013325">
    <property type="entry name" value="RNA_pol_sigma_r2"/>
</dbReference>
<name>A0ABW0FNT0_9CAUL</name>
<accession>A0ABW0FNT0</accession>
<evidence type="ECO:0000256" key="3">
    <source>
        <dbReference type="ARBA" id="ARBA00023082"/>
    </source>
</evidence>
<keyword evidence="4" id="KW-0804">Transcription</keyword>
<feature type="compositionally biased region" description="Polar residues" evidence="5">
    <location>
        <begin position="169"/>
        <end position="184"/>
    </location>
</feature>
<dbReference type="NCBIfam" id="TIGR02937">
    <property type="entry name" value="sigma70-ECF"/>
    <property type="match status" value="1"/>
</dbReference>
<dbReference type="InterPro" id="IPR039425">
    <property type="entry name" value="RNA_pol_sigma-70-like"/>
</dbReference>
<dbReference type="RefSeq" id="WP_374039493.1">
    <property type="nucleotide sequence ID" value="NZ_CP169083.1"/>
</dbReference>
<gene>
    <name evidence="7" type="ORF">ACFPIE_05665</name>
</gene>
<dbReference type="PROSITE" id="PS50943">
    <property type="entry name" value="HTH_CROC1"/>
    <property type="match status" value="1"/>
</dbReference>
<protein>
    <submittedName>
        <fullName evidence="7">RNA polymerase sigma factor</fullName>
    </submittedName>
</protein>
<dbReference type="InterPro" id="IPR014284">
    <property type="entry name" value="RNA_pol_sigma-70_dom"/>
</dbReference>
<organism evidence="7 8">
    <name type="scientific">Brevundimonas staleyi</name>
    <dbReference type="NCBI Taxonomy" id="74326"/>
    <lineage>
        <taxon>Bacteria</taxon>
        <taxon>Pseudomonadati</taxon>
        <taxon>Pseudomonadota</taxon>
        <taxon>Alphaproteobacteria</taxon>
        <taxon>Caulobacterales</taxon>
        <taxon>Caulobacteraceae</taxon>
        <taxon>Brevundimonas</taxon>
    </lineage>
</organism>